<comment type="subcellular location">
    <subcellularLocation>
        <location evidence="1">Secreted</location>
    </subcellularLocation>
</comment>
<reference evidence="4 5" key="1">
    <citation type="submission" date="2019-01" db="EMBL/GenBank/DDBJ databases">
        <authorList>
            <person name="Brito A."/>
        </authorList>
    </citation>
    <scope>NUCLEOTIDE SEQUENCE [LARGE SCALE GENOMIC DNA]</scope>
    <source>
        <strain evidence="4">1</strain>
    </source>
</reference>
<proteinExistence type="predicted"/>
<dbReference type="PANTHER" id="PTHR38340">
    <property type="entry name" value="S-LAYER PROTEIN"/>
    <property type="match status" value="1"/>
</dbReference>
<dbReference type="InterPro" id="IPR011049">
    <property type="entry name" value="Serralysin-like_metalloprot_C"/>
</dbReference>
<evidence type="ECO:0000256" key="1">
    <source>
        <dbReference type="ARBA" id="ARBA00004613"/>
    </source>
</evidence>
<name>A0A563VWJ2_9CYAN</name>
<feature type="region of interest" description="Disordered" evidence="3">
    <location>
        <begin position="106"/>
        <end position="134"/>
    </location>
</feature>
<dbReference type="AlphaFoldDB" id="A0A563VWJ2"/>
<keyword evidence="2" id="KW-0964">Secreted</keyword>
<dbReference type="Pfam" id="PF00353">
    <property type="entry name" value="HemolysinCabind"/>
    <property type="match status" value="3"/>
</dbReference>
<evidence type="ECO:0000256" key="3">
    <source>
        <dbReference type="SAM" id="MobiDB-lite"/>
    </source>
</evidence>
<dbReference type="InterPro" id="IPR001343">
    <property type="entry name" value="Hemolysn_Ca-bd"/>
</dbReference>
<dbReference type="EMBL" id="CAACVJ010000308">
    <property type="protein sequence ID" value="VEP15828.1"/>
    <property type="molecule type" value="Genomic_DNA"/>
</dbReference>
<keyword evidence="4" id="KW-0121">Carboxypeptidase</keyword>
<dbReference type="GO" id="GO:0005576">
    <property type="term" value="C:extracellular region"/>
    <property type="evidence" value="ECO:0007669"/>
    <property type="project" value="UniProtKB-SubCell"/>
</dbReference>
<dbReference type="InterPro" id="IPR018511">
    <property type="entry name" value="Hemolysin-typ_Ca-bd_CS"/>
</dbReference>
<dbReference type="GO" id="GO:0005509">
    <property type="term" value="F:calcium ion binding"/>
    <property type="evidence" value="ECO:0007669"/>
    <property type="project" value="InterPro"/>
</dbReference>
<protein>
    <submittedName>
        <fullName evidence="4">Zinc carboxypeptidase family</fullName>
    </submittedName>
</protein>
<dbReference type="SUPFAM" id="SSF51120">
    <property type="entry name" value="beta-Roll"/>
    <property type="match status" value="2"/>
</dbReference>
<dbReference type="PANTHER" id="PTHR38340:SF1">
    <property type="entry name" value="S-LAYER PROTEIN"/>
    <property type="match status" value="1"/>
</dbReference>
<gene>
    <name evidence="4" type="ORF">H1P_3760001</name>
</gene>
<accession>A0A563VWJ2</accession>
<evidence type="ECO:0000313" key="5">
    <source>
        <dbReference type="Proteomes" id="UP000320055"/>
    </source>
</evidence>
<dbReference type="GO" id="GO:0004180">
    <property type="term" value="F:carboxypeptidase activity"/>
    <property type="evidence" value="ECO:0007669"/>
    <property type="project" value="UniProtKB-KW"/>
</dbReference>
<dbReference type="InterPro" id="IPR050557">
    <property type="entry name" value="RTX_toxin/Mannuronan_C5-epim"/>
</dbReference>
<dbReference type="PROSITE" id="PS00330">
    <property type="entry name" value="HEMOLYSIN_CALCIUM"/>
    <property type="match status" value="1"/>
</dbReference>
<keyword evidence="4" id="KW-0378">Hydrolase</keyword>
<dbReference type="Proteomes" id="UP000320055">
    <property type="component" value="Unassembled WGS sequence"/>
</dbReference>
<dbReference type="Gene3D" id="2.150.10.10">
    <property type="entry name" value="Serralysin-like metalloprotease, C-terminal"/>
    <property type="match status" value="2"/>
</dbReference>
<dbReference type="PRINTS" id="PR00313">
    <property type="entry name" value="CABNDNGRPT"/>
</dbReference>
<organism evidence="4 5">
    <name type="scientific">Hyella patelloides LEGE 07179</name>
    <dbReference type="NCBI Taxonomy" id="945734"/>
    <lineage>
        <taxon>Bacteria</taxon>
        <taxon>Bacillati</taxon>
        <taxon>Cyanobacteriota</taxon>
        <taxon>Cyanophyceae</taxon>
        <taxon>Pleurocapsales</taxon>
        <taxon>Hyellaceae</taxon>
        <taxon>Hyella</taxon>
    </lineage>
</organism>
<keyword evidence="4" id="KW-0645">Protease</keyword>
<keyword evidence="5" id="KW-1185">Reference proteome</keyword>
<evidence type="ECO:0000313" key="4">
    <source>
        <dbReference type="EMBL" id="VEP15828.1"/>
    </source>
</evidence>
<sequence>MDGELDSSVEEFTGIIDTGDLEPGRHTIFIESQDADGNFGVPTAVFIDVLDFSEDAEVITGSEQAELLTGTEAEEVFYGLDGDDTIAGGLGDDLIFGNAGADVLRGDSNQARPTGEDGGNDQIYGGQGDDTIDGKGGNDTLRGEGGNDYIIGNTGNDIIRGGYGDDTLAGDDLFSDGGRDTFVLADRGTDVILDFSVESDFIMLPEEISFEQLSITQDRQDTLIDFEDSTMAVLRDVDSTELTDTSFV</sequence>
<evidence type="ECO:0000256" key="2">
    <source>
        <dbReference type="ARBA" id="ARBA00022525"/>
    </source>
</evidence>